<feature type="transmembrane region" description="Helical" evidence="7">
    <location>
        <begin position="240"/>
        <end position="258"/>
    </location>
</feature>
<gene>
    <name evidence="8" type="ORF">GT347_20005</name>
</gene>
<feature type="transmembrane region" description="Helical" evidence="7">
    <location>
        <begin position="212"/>
        <end position="233"/>
    </location>
</feature>
<dbReference type="RefSeq" id="WP_160553871.1">
    <property type="nucleotide sequence ID" value="NZ_CP047650.1"/>
</dbReference>
<dbReference type="PANTHER" id="PTHR30213">
    <property type="entry name" value="INNER MEMBRANE PROTEIN YHJD"/>
    <property type="match status" value="1"/>
</dbReference>
<dbReference type="Proteomes" id="UP000464787">
    <property type="component" value="Chromosome"/>
</dbReference>
<reference evidence="8 9" key="1">
    <citation type="submission" date="2020-01" db="EMBL/GenBank/DDBJ databases">
        <title>Genome sequencing of strain KACC 21265.</title>
        <authorList>
            <person name="Heo J."/>
            <person name="Kim S.-J."/>
            <person name="Kim J.-S."/>
            <person name="Hong S.-B."/>
            <person name="Kwon S.-W."/>
        </authorList>
    </citation>
    <scope>NUCLEOTIDE SEQUENCE [LARGE SCALE GENOMIC DNA]</scope>
    <source>
        <strain evidence="8 9">KACC 21265</strain>
    </source>
</reference>
<dbReference type="InterPro" id="IPR017039">
    <property type="entry name" value="Virul_fac_BrkB"/>
</dbReference>
<feature type="transmembrane region" description="Helical" evidence="7">
    <location>
        <begin position="90"/>
        <end position="110"/>
    </location>
</feature>
<feature type="transmembrane region" description="Helical" evidence="7">
    <location>
        <begin position="29"/>
        <end position="52"/>
    </location>
</feature>
<dbReference type="EMBL" id="CP047650">
    <property type="protein sequence ID" value="QHJ00061.1"/>
    <property type="molecule type" value="Genomic_DNA"/>
</dbReference>
<dbReference type="PANTHER" id="PTHR30213:SF1">
    <property type="entry name" value="INNER MEMBRANE PROTEIN YHJD"/>
    <property type="match status" value="1"/>
</dbReference>
<evidence type="ECO:0000256" key="6">
    <source>
        <dbReference type="SAM" id="MobiDB-lite"/>
    </source>
</evidence>
<dbReference type="AlphaFoldDB" id="A0A857J7P6"/>
<feature type="transmembrane region" description="Helical" evidence="7">
    <location>
        <begin position="138"/>
        <end position="165"/>
    </location>
</feature>
<dbReference type="GO" id="GO:0005886">
    <property type="term" value="C:plasma membrane"/>
    <property type="evidence" value="ECO:0007669"/>
    <property type="project" value="UniProtKB-SubCell"/>
</dbReference>
<keyword evidence="4 7" id="KW-1133">Transmembrane helix</keyword>
<feature type="transmembrane region" description="Helical" evidence="7">
    <location>
        <begin position="177"/>
        <end position="200"/>
    </location>
</feature>
<evidence type="ECO:0000313" key="9">
    <source>
        <dbReference type="Proteomes" id="UP000464787"/>
    </source>
</evidence>
<dbReference type="NCBIfam" id="TIGR00765">
    <property type="entry name" value="yihY_not_rbn"/>
    <property type="match status" value="1"/>
</dbReference>
<dbReference type="KEGG" id="xyk:GT347_20005"/>
<organism evidence="8 9">
    <name type="scientific">Xylophilus rhododendri</name>
    <dbReference type="NCBI Taxonomy" id="2697032"/>
    <lineage>
        <taxon>Bacteria</taxon>
        <taxon>Pseudomonadati</taxon>
        <taxon>Pseudomonadota</taxon>
        <taxon>Betaproteobacteria</taxon>
        <taxon>Burkholderiales</taxon>
        <taxon>Xylophilus</taxon>
    </lineage>
</organism>
<keyword evidence="3 7" id="KW-0812">Transmembrane</keyword>
<evidence type="ECO:0000256" key="3">
    <source>
        <dbReference type="ARBA" id="ARBA00022692"/>
    </source>
</evidence>
<proteinExistence type="predicted"/>
<protein>
    <submittedName>
        <fullName evidence="8">YihY family inner membrane protein</fullName>
    </submittedName>
</protein>
<evidence type="ECO:0000313" key="8">
    <source>
        <dbReference type="EMBL" id="QHJ00061.1"/>
    </source>
</evidence>
<sequence length="371" mass="39226">MQFKRFYDLARKSVAAWSDDYAPSMGAAIAYYTVFSLAPLLLIVIAVAGAVFGRDAVQGEIVAQLQGLIGHDGALAIQGLIKSASKPADGLVAGGISVVVLIVGATTVFGELQSALDRIWQVPQNAKSGVMATLRARLLSFGLILGLAFLLMVSLVVSAGVAVIGRWAGDYVPGWEIGLQLLNLCISLGITTVLFAMIYKLMPQARIAWRDVWVGAGVTAVLFEVGKLLIGLYVGKTSVASSYAAAGSVIVLLVWVYYSAQIFLLGAEFTWVFAQEHGSRSGIPHTPPAAAEVPNRQQPAPGIPATAAVQAGSLALPPQESPEGPLAHTADLPPGPTWQQKVLVYGTLAVLQVAVRFAMGRAEARRRSRRR</sequence>
<accession>A0A857J7P6</accession>
<dbReference type="Pfam" id="PF03631">
    <property type="entry name" value="Virul_fac_BrkB"/>
    <property type="match status" value="1"/>
</dbReference>
<comment type="subcellular location">
    <subcellularLocation>
        <location evidence="1">Cell membrane</location>
        <topology evidence="1">Multi-pass membrane protein</topology>
    </subcellularLocation>
</comment>
<feature type="region of interest" description="Disordered" evidence="6">
    <location>
        <begin position="283"/>
        <end position="302"/>
    </location>
</feature>
<keyword evidence="5 7" id="KW-0472">Membrane</keyword>
<evidence type="ECO:0000256" key="7">
    <source>
        <dbReference type="SAM" id="Phobius"/>
    </source>
</evidence>
<keyword evidence="9" id="KW-1185">Reference proteome</keyword>
<evidence type="ECO:0000256" key="1">
    <source>
        <dbReference type="ARBA" id="ARBA00004651"/>
    </source>
</evidence>
<keyword evidence="2" id="KW-1003">Cell membrane</keyword>
<evidence type="ECO:0000256" key="4">
    <source>
        <dbReference type="ARBA" id="ARBA00022989"/>
    </source>
</evidence>
<name>A0A857J7P6_9BURK</name>
<evidence type="ECO:0000256" key="5">
    <source>
        <dbReference type="ARBA" id="ARBA00023136"/>
    </source>
</evidence>
<evidence type="ECO:0000256" key="2">
    <source>
        <dbReference type="ARBA" id="ARBA00022475"/>
    </source>
</evidence>